<sequence>MTDEKKFEFNEDIDNDCLMTWKNARTLGRYKALCNERDSVDVKKYDCFFAFGNESFARGMKGIRPLNDGEKIYSFGAGGYGTKDGIERLFKFYEDMEARIKSECDPQEVYCYEYNNHECCIAFDGDIEAIRLVARIWGVETAKTIKRRSAFYRVEELFKNN</sequence>
<evidence type="ECO:0000313" key="1">
    <source>
        <dbReference type="EMBL" id="DAE05823.1"/>
    </source>
</evidence>
<dbReference type="InterPro" id="IPR056076">
    <property type="entry name" value="DUF7659"/>
</dbReference>
<protein>
    <submittedName>
        <fullName evidence="1">Uncharacterized protein</fullName>
    </submittedName>
</protein>
<dbReference type="Pfam" id="PF24692">
    <property type="entry name" value="DUF7659"/>
    <property type="match status" value="1"/>
</dbReference>
<reference evidence="1" key="1">
    <citation type="journal article" date="2021" name="Proc. Natl. Acad. Sci. U.S.A.">
        <title>A Catalog of Tens of Thousands of Viruses from Human Metagenomes Reveals Hidden Associations with Chronic Diseases.</title>
        <authorList>
            <person name="Tisza M.J."/>
            <person name="Buck C.B."/>
        </authorList>
    </citation>
    <scope>NUCLEOTIDE SEQUENCE</scope>
    <source>
        <strain evidence="1">Ct6aW5</strain>
    </source>
</reference>
<accession>A0A8S5PF63</accession>
<organism evidence="1">
    <name type="scientific">Myoviridae sp. ct6aW5</name>
    <dbReference type="NCBI Taxonomy" id="2825036"/>
    <lineage>
        <taxon>Viruses</taxon>
        <taxon>Duplodnaviria</taxon>
        <taxon>Heunggongvirae</taxon>
        <taxon>Uroviricota</taxon>
        <taxon>Caudoviricetes</taxon>
    </lineage>
</organism>
<proteinExistence type="predicted"/>
<dbReference type="EMBL" id="BK015418">
    <property type="protein sequence ID" value="DAE05823.1"/>
    <property type="molecule type" value="Genomic_DNA"/>
</dbReference>
<name>A0A8S5PF63_9CAUD</name>